<evidence type="ECO:0000313" key="3">
    <source>
        <dbReference type="EnsemblPlants" id="KQK11871"/>
    </source>
</evidence>
<evidence type="ECO:0000313" key="2">
    <source>
        <dbReference type="EMBL" id="KQK11871.1"/>
    </source>
</evidence>
<name>A0A0Q3GLB2_BRADI</name>
<dbReference type="Gramene" id="KQK11871">
    <property type="protein sequence ID" value="KQK11871"/>
    <property type="gene ID" value="BRADI_1g00253v3"/>
</dbReference>
<dbReference type="EnsemblPlants" id="KQK11871">
    <property type="protein sequence ID" value="KQK11871"/>
    <property type="gene ID" value="BRADI_1g00253v3"/>
</dbReference>
<proteinExistence type="predicted"/>
<dbReference type="EMBL" id="CM000880">
    <property type="protein sequence ID" value="KQK11871.1"/>
    <property type="molecule type" value="Genomic_DNA"/>
</dbReference>
<dbReference type="Proteomes" id="UP000008810">
    <property type="component" value="Chromosome 1"/>
</dbReference>
<organism evidence="2">
    <name type="scientific">Brachypodium distachyon</name>
    <name type="common">Purple false brome</name>
    <name type="synonym">Trachynia distachya</name>
    <dbReference type="NCBI Taxonomy" id="15368"/>
    <lineage>
        <taxon>Eukaryota</taxon>
        <taxon>Viridiplantae</taxon>
        <taxon>Streptophyta</taxon>
        <taxon>Embryophyta</taxon>
        <taxon>Tracheophyta</taxon>
        <taxon>Spermatophyta</taxon>
        <taxon>Magnoliopsida</taxon>
        <taxon>Liliopsida</taxon>
        <taxon>Poales</taxon>
        <taxon>Poaceae</taxon>
        <taxon>BOP clade</taxon>
        <taxon>Pooideae</taxon>
        <taxon>Stipodae</taxon>
        <taxon>Brachypodieae</taxon>
        <taxon>Brachypodium</taxon>
    </lineage>
</organism>
<dbReference type="AlphaFoldDB" id="A0A0Q3GLB2"/>
<accession>A0A0Q3GLB2</accession>
<gene>
    <name evidence="2" type="ORF">BRADI_1g00253v3</name>
</gene>
<evidence type="ECO:0000256" key="1">
    <source>
        <dbReference type="SAM" id="MobiDB-lite"/>
    </source>
</evidence>
<feature type="region of interest" description="Disordered" evidence="1">
    <location>
        <begin position="126"/>
        <end position="191"/>
    </location>
</feature>
<sequence>MQTSTQPCTSCLHRHFVKHLAYTGRRCASRSASPVPRTMYQSTVDRKKIMDNLASPDAVYTLQAPHRPPPRRTATPAGAAPPPPLDFCAAAGASSTLHCSQLMLAPLCRLLLTPLPLQRRHATPPLPRLLHATSPHAQPHRWRAGESRQGESWEGIGAARGLGEGLRSGAARRDRGQHSKRSVSKSQSAAA</sequence>
<evidence type="ECO:0000313" key="4">
    <source>
        <dbReference type="Proteomes" id="UP000008810"/>
    </source>
</evidence>
<reference evidence="2" key="2">
    <citation type="submission" date="2017-06" db="EMBL/GenBank/DDBJ databases">
        <title>WGS assembly of Brachypodium distachyon.</title>
        <authorList>
            <consortium name="The International Brachypodium Initiative"/>
            <person name="Lucas S."/>
            <person name="Harmon-Smith M."/>
            <person name="Lail K."/>
            <person name="Tice H."/>
            <person name="Grimwood J."/>
            <person name="Bruce D."/>
            <person name="Barry K."/>
            <person name="Shu S."/>
            <person name="Lindquist E."/>
            <person name="Wang M."/>
            <person name="Pitluck S."/>
            <person name="Vogel J.P."/>
            <person name="Garvin D.F."/>
            <person name="Mockler T.C."/>
            <person name="Schmutz J."/>
            <person name="Rokhsar D."/>
            <person name="Bevan M.W."/>
        </authorList>
    </citation>
    <scope>NUCLEOTIDE SEQUENCE</scope>
    <source>
        <strain evidence="2">Bd21</strain>
    </source>
</reference>
<reference evidence="2 3" key="1">
    <citation type="journal article" date="2010" name="Nature">
        <title>Genome sequencing and analysis of the model grass Brachypodium distachyon.</title>
        <authorList>
            <consortium name="International Brachypodium Initiative"/>
        </authorList>
    </citation>
    <scope>NUCLEOTIDE SEQUENCE [LARGE SCALE GENOMIC DNA]</scope>
    <source>
        <strain evidence="2 3">Bd21</strain>
    </source>
</reference>
<protein>
    <submittedName>
        <fullName evidence="2 3">Uncharacterized protein</fullName>
    </submittedName>
</protein>
<dbReference type="InParanoid" id="A0A0Q3GLB2"/>
<reference evidence="3" key="3">
    <citation type="submission" date="2018-08" db="UniProtKB">
        <authorList>
            <consortium name="EnsemblPlants"/>
        </authorList>
    </citation>
    <scope>IDENTIFICATION</scope>
    <source>
        <strain evidence="3">cv. Bd21</strain>
    </source>
</reference>
<keyword evidence="4" id="KW-1185">Reference proteome</keyword>